<feature type="domain" description="N-acetyltransferase" evidence="3">
    <location>
        <begin position="13"/>
        <end position="172"/>
    </location>
</feature>
<dbReference type="AlphaFoldDB" id="A0A917SY01"/>
<comment type="caution">
    <text evidence="4">The sequence shown here is derived from an EMBL/GenBank/DDBJ whole genome shotgun (WGS) entry which is preliminary data.</text>
</comment>
<evidence type="ECO:0000313" key="5">
    <source>
        <dbReference type="Proteomes" id="UP000649829"/>
    </source>
</evidence>
<name>A0A917SY01_9RHOB</name>
<organism evidence="4 5">
    <name type="scientific">Pseudooceanicola nanhaiensis</name>
    <dbReference type="NCBI Taxonomy" id="375761"/>
    <lineage>
        <taxon>Bacteria</taxon>
        <taxon>Pseudomonadati</taxon>
        <taxon>Pseudomonadota</taxon>
        <taxon>Alphaproteobacteria</taxon>
        <taxon>Rhodobacterales</taxon>
        <taxon>Paracoccaceae</taxon>
        <taxon>Pseudooceanicola</taxon>
    </lineage>
</organism>
<evidence type="ECO:0000256" key="2">
    <source>
        <dbReference type="ARBA" id="ARBA00023315"/>
    </source>
</evidence>
<keyword evidence="5" id="KW-1185">Reference proteome</keyword>
<keyword evidence="1" id="KW-0808">Transferase</keyword>
<keyword evidence="2" id="KW-0012">Acyltransferase</keyword>
<evidence type="ECO:0000259" key="3">
    <source>
        <dbReference type="PROSITE" id="PS51186"/>
    </source>
</evidence>
<dbReference type="PROSITE" id="PS51186">
    <property type="entry name" value="GNAT"/>
    <property type="match status" value="1"/>
</dbReference>
<accession>A0A917SY01</accession>
<gene>
    <name evidence="4" type="ORF">GCM10011534_24600</name>
</gene>
<dbReference type="GO" id="GO:0016747">
    <property type="term" value="F:acyltransferase activity, transferring groups other than amino-acyl groups"/>
    <property type="evidence" value="ECO:0007669"/>
    <property type="project" value="InterPro"/>
</dbReference>
<dbReference type="Proteomes" id="UP000649829">
    <property type="component" value="Unassembled WGS sequence"/>
</dbReference>
<sequence length="172" mass="18710">MEIIEIAPAGYADRIEGLTEVLHACVHAGASVNFILPFPPEEARAFWTGKVARAMEGGKRRLWIAEEDGRVAGCVMLDWDTAPNQEHRAEVTKLLVHPDFRGRGLAHRLMAALVGAARGMGKRLVTLDTTTGSIAEGVYARAGFVPAGSIPNFARHPVEDRLEGTTYMYLAL</sequence>
<proteinExistence type="predicted"/>
<dbReference type="InterPro" id="IPR016181">
    <property type="entry name" value="Acyl_CoA_acyltransferase"/>
</dbReference>
<dbReference type="EMBL" id="BMLF01000002">
    <property type="protein sequence ID" value="GGM01873.1"/>
    <property type="molecule type" value="Genomic_DNA"/>
</dbReference>
<dbReference type="InterPro" id="IPR000182">
    <property type="entry name" value="GNAT_dom"/>
</dbReference>
<dbReference type="PANTHER" id="PTHR43877">
    <property type="entry name" value="AMINOALKYLPHOSPHONATE N-ACETYLTRANSFERASE-RELATED-RELATED"/>
    <property type="match status" value="1"/>
</dbReference>
<dbReference type="Gene3D" id="3.40.630.30">
    <property type="match status" value="1"/>
</dbReference>
<protein>
    <submittedName>
        <fullName evidence="4">N-acetyltransferase</fullName>
    </submittedName>
</protein>
<dbReference type="Pfam" id="PF00583">
    <property type="entry name" value="Acetyltransf_1"/>
    <property type="match status" value="1"/>
</dbReference>
<reference evidence="4" key="2">
    <citation type="submission" date="2020-09" db="EMBL/GenBank/DDBJ databases">
        <authorList>
            <person name="Sun Q."/>
            <person name="Zhou Y."/>
        </authorList>
    </citation>
    <scope>NUCLEOTIDE SEQUENCE</scope>
    <source>
        <strain evidence="4">CGMCC 1.6293</strain>
    </source>
</reference>
<reference evidence="4" key="1">
    <citation type="journal article" date="2014" name="Int. J. Syst. Evol. Microbiol.">
        <title>Complete genome sequence of Corynebacterium casei LMG S-19264T (=DSM 44701T), isolated from a smear-ripened cheese.</title>
        <authorList>
            <consortium name="US DOE Joint Genome Institute (JGI-PGF)"/>
            <person name="Walter F."/>
            <person name="Albersmeier A."/>
            <person name="Kalinowski J."/>
            <person name="Ruckert C."/>
        </authorList>
    </citation>
    <scope>NUCLEOTIDE SEQUENCE</scope>
    <source>
        <strain evidence="4">CGMCC 1.6293</strain>
    </source>
</reference>
<evidence type="ECO:0000256" key="1">
    <source>
        <dbReference type="ARBA" id="ARBA00022679"/>
    </source>
</evidence>
<dbReference type="InterPro" id="IPR050832">
    <property type="entry name" value="Bact_Acetyltransf"/>
</dbReference>
<dbReference type="SUPFAM" id="SSF55729">
    <property type="entry name" value="Acyl-CoA N-acyltransferases (Nat)"/>
    <property type="match status" value="1"/>
</dbReference>
<evidence type="ECO:0000313" key="4">
    <source>
        <dbReference type="EMBL" id="GGM01873.1"/>
    </source>
</evidence>
<dbReference type="RefSeq" id="WP_028287672.1">
    <property type="nucleotide sequence ID" value="NZ_BMLF01000002.1"/>
</dbReference>
<dbReference type="CDD" id="cd04301">
    <property type="entry name" value="NAT_SF"/>
    <property type="match status" value="1"/>
</dbReference>